<dbReference type="AlphaFoldDB" id="A0A0F9S5Z3"/>
<dbReference type="EMBL" id="LAZR01000622">
    <property type="protein sequence ID" value="KKN62499.1"/>
    <property type="molecule type" value="Genomic_DNA"/>
</dbReference>
<reference evidence="1" key="1">
    <citation type="journal article" date="2015" name="Nature">
        <title>Complex archaea that bridge the gap between prokaryotes and eukaryotes.</title>
        <authorList>
            <person name="Spang A."/>
            <person name="Saw J.H."/>
            <person name="Jorgensen S.L."/>
            <person name="Zaremba-Niedzwiedzka K."/>
            <person name="Martijn J."/>
            <person name="Lind A.E."/>
            <person name="van Eijk R."/>
            <person name="Schleper C."/>
            <person name="Guy L."/>
            <person name="Ettema T.J."/>
        </authorList>
    </citation>
    <scope>NUCLEOTIDE SEQUENCE</scope>
</reference>
<sequence>MGQVYTAQFTEVAVTVAQDFFGMKSPTRGLARLLAVFIGQTSDTGDSAEEILHWYIKSGATTIGSGGSDPAAVALGHGGTATVVPAANDTTEASAGTILTHHSGVFNTRVGLEYIPPPEWQVTWQELVAGTATYFEIGLTGNPADSLTMSGTIYWEEEG</sequence>
<evidence type="ECO:0000313" key="1">
    <source>
        <dbReference type="EMBL" id="KKN62499.1"/>
    </source>
</evidence>
<proteinExistence type="predicted"/>
<protein>
    <submittedName>
        <fullName evidence="1">Uncharacterized protein</fullName>
    </submittedName>
</protein>
<accession>A0A0F9S5Z3</accession>
<organism evidence="1">
    <name type="scientific">marine sediment metagenome</name>
    <dbReference type="NCBI Taxonomy" id="412755"/>
    <lineage>
        <taxon>unclassified sequences</taxon>
        <taxon>metagenomes</taxon>
        <taxon>ecological metagenomes</taxon>
    </lineage>
</organism>
<name>A0A0F9S5Z3_9ZZZZ</name>
<comment type="caution">
    <text evidence="1">The sequence shown here is derived from an EMBL/GenBank/DDBJ whole genome shotgun (WGS) entry which is preliminary data.</text>
</comment>
<gene>
    <name evidence="1" type="ORF">LCGC14_0511150</name>
</gene>